<accession>A0ABP8Z4U9</accession>
<dbReference type="Gene3D" id="2.70.98.10">
    <property type="match status" value="1"/>
</dbReference>
<protein>
    <submittedName>
        <fullName evidence="1">Aldose 1-epimerase family protein</fullName>
    </submittedName>
</protein>
<keyword evidence="2" id="KW-1185">Reference proteome</keyword>
<dbReference type="InterPro" id="IPR008183">
    <property type="entry name" value="Aldose_1/G6P_1-epimerase"/>
</dbReference>
<evidence type="ECO:0000313" key="1">
    <source>
        <dbReference type="EMBL" id="GAA4746030.1"/>
    </source>
</evidence>
<comment type="caution">
    <text evidence="1">The sequence shown here is derived from an EMBL/GenBank/DDBJ whole genome shotgun (WGS) entry which is preliminary data.</text>
</comment>
<organism evidence="1 2">
    <name type="scientific">Nocardioides endophyticus</name>
    <dbReference type="NCBI Taxonomy" id="1353775"/>
    <lineage>
        <taxon>Bacteria</taxon>
        <taxon>Bacillati</taxon>
        <taxon>Actinomycetota</taxon>
        <taxon>Actinomycetes</taxon>
        <taxon>Propionibacteriales</taxon>
        <taxon>Nocardioidaceae</taxon>
        <taxon>Nocardioides</taxon>
    </lineage>
</organism>
<dbReference type="RefSeq" id="WP_345528013.1">
    <property type="nucleotide sequence ID" value="NZ_BAABKN010000021.1"/>
</dbReference>
<dbReference type="InterPro" id="IPR014718">
    <property type="entry name" value="GH-type_carb-bd"/>
</dbReference>
<dbReference type="CDD" id="cd09022">
    <property type="entry name" value="Aldose_epim_Ec_YihR"/>
    <property type="match status" value="1"/>
</dbReference>
<dbReference type="InterPro" id="IPR037480">
    <property type="entry name" value="YihR-like"/>
</dbReference>
<dbReference type="Proteomes" id="UP001499882">
    <property type="component" value="Unassembled WGS sequence"/>
</dbReference>
<evidence type="ECO:0000313" key="2">
    <source>
        <dbReference type="Proteomes" id="UP001499882"/>
    </source>
</evidence>
<dbReference type="SUPFAM" id="SSF74650">
    <property type="entry name" value="Galactose mutarotase-like"/>
    <property type="match status" value="1"/>
</dbReference>
<sequence length="293" mass="32010">MGLQHSPSGDQYVITHGDSRAVITRVGATLRSYTVAGHDVIDGFDLDERATDGRGQVLAPWPNRLTDGRYQYGGRDCQAPLNEVERHDAIHGLVRWLDWTLVDRAPALAALACALRPQPGYEWRLDLQVVYALGDAGLTVTFQAVNLSRESAPFGVGFHPYLTLGTPTIDGLDLMIPGAVASGSHDFQEPHGIGSIELDHAFGDLAVGPDGRSVARLTDQAHERSVELWVDQAYRYLMVYTGDLVAEPTRRRTAVAIEPMTCPPDAFRTGEDLIELEPGKAWQGSWGIRSVQA</sequence>
<dbReference type="Pfam" id="PF01263">
    <property type="entry name" value="Aldose_epim"/>
    <property type="match status" value="1"/>
</dbReference>
<dbReference type="EMBL" id="BAABKN010000021">
    <property type="protein sequence ID" value="GAA4746030.1"/>
    <property type="molecule type" value="Genomic_DNA"/>
</dbReference>
<name>A0ABP8Z4U9_9ACTN</name>
<gene>
    <name evidence="1" type="ORF">GCM10023350_33460</name>
</gene>
<dbReference type="InterPro" id="IPR011013">
    <property type="entry name" value="Gal_mutarotase_sf_dom"/>
</dbReference>
<proteinExistence type="predicted"/>
<reference evidence="2" key="1">
    <citation type="journal article" date="2019" name="Int. J. Syst. Evol. Microbiol.">
        <title>The Global Catalogue of Microorganisms (GCM) 10K type strain sequencing project: providing services to taxonomists for standard genome sequencing and annotation.</title>
        <authorList>
            <consortium name="The Broad Institute Genomics Platform"/>
            <consortium name="The Broad Institute Genome Sequencing Center for Infectious Disease"/>
            <person name="Wu L."/>
            <person name="Ma J."/>
        </authorList>
    </citation>
    <scope>NUCLEOTIDE SEQUENCE [LARGE SCALE GENOMIC DNA]</scope>
    <source>
        <strain evidence="2">JCM 18532</strain>
    </source>
</reference>